<dbReference type="PROSITE" id="PS51257">
    <property type="entry name" value="PROKAR_LIPOPROTEIN"/>
    <property type="match status" value="1"/>
</dbReference>
<feature type="domain" description="Lipocalin-like" evidence="2">
    <location>
        <begin position="149"/>
        <end position="253"/>
    </location>
</feature>
<gene>
    <name evidence="3" type="ORF">SAMN05216463_12314</name>
</gene>
<evidence type="ECO:0000259" key="2">
    <source>
        <dbReference type="Pfam" id="PF13944"/>
    </source>
</evidence>
<feature type="chain" id="PRO_5009922640" evidence="1">
    <location>
        <begin position="23"/>
        <end position="279"/>
    </location>
</feature>
<accession>A0A1M6XZ07</accession>
<dbReference type="AlphaFoldDB" id="A0A1M6XZ07"/>
<dbReference type="Gene3D" id="2.40.128.340">
    <property type="match status" value="2"/>
</dbReference>
<organism evidence="3 4">
    <name type="scientific">Xylanibacter ruminicola</name>
    <name type="common">Prevotella ruminicola</name>
    <dbReference type="NCBI Taxonomy" id="839"/>
    <lineage>
        <taxon>Bacteria</taxon>
        <taxon>Pseudomonadati</taxon>
        <taxon>Bacteroidota</taxon>
        <taxon>Bacteroidia</taxon>
        <taxon>Bacteroidales</taxon>
        <taxon>Prevotellaceae</taxon>
        <taxon>Xylanibacter</taxon>
    </lineage>
</organism>
<protein>
    <submittedName>
        <fullName evidence="3">Calycin-like beta-barrel domain-containing protein</fullName>
    </submittedName>
</protein>
<dbReference type="Pfam" id="PF13944">
    <property type="entry name" value="Calycin_like"/>
    <property type="match status" value="2"/>
</dbReference>
<evidence type="ECO:0000313" key="3">
    <source>
        <dbReference type="EMBL" id="SHL11230.1"/>
    </source>
</evidence>
<dbReference type="Proteomes" id="UP000184130">
    <property type="component" value="Unassembled WGS sequence"/>
</dbReference>
<dbReference type="RefSeq" id="WP_073210653.1">
    <property type="nucleotide sequence ID" value="NZ_FRBD01000023.1"/>
</dbReference>
<feature type="signal peptide" evidence="1">
    <location>
        <begin position="1"/>
        <end position="22"/>
    </location>
</feature>
<reference evidence="3 4" key="1">
    <citation type="submission" date="2016-11" db="EMBL/GenBank/DDBJ databases">
        <authorList>
            <person name="Jaros S."/>
            <person name="Januszkiewicz K."/>
            <person name="Wedrychowicz H."/>
        </authorList>
    </citation>
    <scope>NUCLEOTIDE SEQUENCE [LARGE SCALE GENOMIC DNA]</scope>
    <source>
        <strain evidence="3 4">KHT3</strain>
    </source>
</reference>
<dbReference type="EMBL" id="FRBD01000023">
    <property type="protein sequence ID" value="SHL11230.1"/>
    <property type="molecule type" value="Genomic_DNA"/>
</dbReference>
<proteinExistence type="predicted"/>
<keyword evidence="1" id="KW-0732">Signal</keyword>
<evidence type="ECO:0000256" key="1">
    <source>
        <dbReference type="SAM" id="SignalP"/>
    </source>
</evidence>
<sequence>MKKNIFSMTAALMLTLVFTSCSNDSNDGGIKLEEQTYKTWSKVVFAYGTMYDANETITVSQEQVTFHSDTWGDGTFTVSDLTQNSDGSYQIAATGTITMEGHSGKKDYEATVSGTINQSSQSFIINIPSVMGGTVLNITVGQIPTAAVVEGTYTGGTYASSKYFQHYQPTKDEKVIIKANDDLSAASLSYTSTTWGEFTFEAITIEKKEDGSYSLVGEGKTLMPSMQGGTAEYTATLEGTVTGKTLVATFAVPGVMGGTTIYFNAADFDEVYGAANESL</sequence>
<name>A0A1M6XZ07_XYLRU</name>
<dbReference type="InterPro" id="IPR024311">
    <property type="entry name" value="Lipocalin-like"/>
</dbReference>
<feature type="domain" description="Lipocalin-like" evidence="2">
    <location>
        <begin position="56"/>
        <end position="140"/>
    </location>
</feature>
<evidence type="ECO:0000313" key="4">
    <source>
        <dbReference type="Proteomes" id="UP000184130"/>
    </source>
</evidence>
<dbReference type="OrthoDB" id="1004006at2"/>